<reference evidence="2 3" key="1">
    <citation type="submission" date="2018-07" db="EMBL/GenBank/DDBJ databases">
        <title>The genomes of Aspergillus section Nigri reveals drivers in fungal speciation.</title>
        <authorList>
            <consortium name="DOE Joint Genome Institute"/>
            <person name="Vesth T.C."/>
            <person name="Nybo J."/>
            <person name="Theobald S."/>
            <person name="Brandl J."/>
            <person name="Frisvad J.C."/>
            <person name="Nielsen K.F."/>
            <person name="Lyhne E.K."/>
            <person name="Kogle M.E."/>
            <person name="Kuo A."/>
            <person name="Riley R."/>
            <person name="Clum A."/>
            <person name="Nolan M."/>
            <person name="Lipzen A."/>
            <person name="Salamov A."/>
            <person name="Henrissat B."/>
            <person name="Wiebenga A."/>
            <person name="De vries R.P."/>
            <person name="Grigoriev I.V."/>
            <person name="Mortensen U.H."/>
            <person name="Andersen M.R."/>
            <person name="Baker S.E."/>
        </authorList>
    </citation>
    <scope>NUCLEOTIDE SEQUENCE [LARGE SCALE GENOMIC DNA]</scope>
    <source>
        <strain evidence="2 3">CBS 139.54b</strain>
    </source>
</reference>
<evidence type="ECO:0000256" key="1">
    <source>
        <dbReference type="SAM" id="MobiDB-lite"/>
    </source>
</evidence>
<dbReference type="GeneID" id="38136048"/>
<proteinExistence type="predicted"/>
<gene>
    <name evidence="2" type="ORF">BDQ94DRAFT_151069</name>
</gene>
<accession>A0A3F3PQP4</accession>
<feature type="region of interest" description="Disordered" evidence="1">
    <location>
        <begin position="13"/>
        <end position="62"/>
    </location>
</feature>
<keyword evidence="3" id="KW-1185">Reference proteome</keyword>
<name>A0A3F3PQP4_9EURO</name>
<evidence type="ECO:0000313" key="3">
    <source>
        <dbReference type="Proteomes" id="UP000253729"/>
    </source>
</evidence>
<dbReference type="Proteomes" id="UP000253729">
    <property type="component" value="Unassembled WGS sequence"/>
</dbReference>
<feature type="compositionally biased region" description="Basic residues" evidence="1">
    <location>
        <begin position="35"/>
        <end position="52"/>
    </location>
</feature>
<dbReference type="EMBL" id="KZ852070">
    <property type="protein sequence ID" value="RDH29138.1"/>
    <property type="molecule type" value="Genomic_DNA"/>
</dbReference>
<dbReference type="AlphaFoldDB" id="A0A3F3PQP4"/>
<feature type="compositionally biased region" description="Polar residues" evidence="1">
    <location>
        <begin position="23"/>
        <end position="33"/>
    </location>
</feature>
<protein>
    <submittedName>
        <fullName evidence="2">Uncharacterized protein</fullName>
    </submittedName>
</protein>
<dbReference type="RefSeq" id="XP_026622160.1">
    <property type="nucleotide sequence ID" value="XM_026767692.1"/>
</dbReference>
<organism evidence="2 3">
    <name type="scientific">Aspergillus welwitschiae</name>
    <dbReference type="NCBI Taxonomy" id="1341132"/>
    <lineage>
        <taxon>Eukaryota</taxon>
        <taxon>Fungi</taxon>
        <taxon>Dikarya</taxon>
        <taxon>Ascomycota</taxon>
        <taxon>Pezizomycotina</taxon>
        <taxon>Eurotiomycetes</taxon>
        <taxon>Eurotiomycetidae</taxon>
        <taxon>Eurotiales</taxon>
        <taxon>Aspergillaceae</taxon>
        <taxon>Aspergillus</taxon>
        <taxon>Aspergillus subgen. Circumdati</taxon>
    </lineage>
</organism>
<sequence length="77" mass="9104">MNPKIKNLIIKTQNELQLPPPQHQSSNTTNISRPPQHRPRKTQRLRLNKHIRKPEQDPRYRVPCPDTIDHVVREACV</sequence>
<evidence type="ECO:0000313" key="2">
    <source>
        <dbReference type="EMBL" id="RDH29138.1"/>
    </source>
</evidence>